<reference evidence="2 3" key="1">
    <citation type="submission" date="2017-11" db="EMBL/GenBank/DDBJ databases">
        <title>Bradyrhizobium forestalis sp. nov., an efficient nitrogen-fixing bacterium isolated from nodules of forest legume species in the Amazon.</title>
        <authorList>
            <person name="Costa E.M."/>
            <person name="Guimaraes A."/>
            <person name="Carvalho T.S."/>
            <person name="Rodrigues T.L."/>
            <person name="Ribeiro P.R.A."/>
            <person name="Lebbe L."/>
            <person name="Willems A."/>
            <person name="Moreira F.M.S."/>
        </authorList>
    </citation>
    <scope>NUCLEOTIDE SEQUENCE [LARGE SCALE GENOMIC DNA]</scope>
    <source>
        <strain evidence="2 3">INPA54B</strain>
    </source>
</reference>
<dbReference type="Pfam" id="PF07110">
    <property type="entry name" value="EthD"/>
    <property type="match status" value="1"/>
</dbReference>
<sequence>MEKQRFPREDSMAEIVVLYKTPKDAAAFDKYYAETHIPLAKKLPGLKKYAVSKGPVASPAGPSGIHLVAILTFDSVADIQAAFASPEGKATGADVPKFASGGADILIFDTKDV</sequence>
<dbReference type="Gene3D" id="3.30.70.100">
    <property type="match status" value="1"/>
</dbReference>
<dbReference type="InterPro" id="IPR011008">
    <property type="entry name" value="Dimeric_a/b-barrel"/>
</dbReference>
<organism evidence="2 3">
    <name type="scientific">Bradyrhizobium forestalis</name>
    <dbReference type="NCBI Taxonomy" id="1419263"/>
    <lineage>
        <taxon>Bacteria</taxon>
        <taxon>Pseudomonadati</taxon>
        <taxon>Pseudomonadota</taxon>
        <taxon>Alphaproteobacteria</taxon>
        <taxon>Hyphomicrobiales</taxon>
        <taxon>Nitrobacteraceae</taxon>
        <taxon>Bradyrhizobium</taxon>
    </lineage>
</organism>
<accession>A0A2M8RAF1</accession>
<proteinExistence type="predicted"/>
<dbReference type="GO" id="GO:0016491">
    <property type="term" value="F:oxidoreductase activity"/>
    <property type="evidence" value="ECO:0007669"/>
    <property type="project" value="InterPro"/>
</dbReference>
<keyword evidence="3" id="KW-1185">Reference proteome</keyword>
<feature type="domain" description="EthD" evidence="1">
    <location>
        <begin position="22"/>
        <end position="100"/>
    </location>
</feature>
<dbReference type="Proteomes" id="UP000231194">
    <property type="component" value="Unassembled WGS sequence"/>
</dbReference>
<protein>
    <submittedName>
        <fullName evidence="2">EthD family reductase</fullName>
    </submittedName>
</protein>
<comment type="caution">
    <text evidence="2">The sequence shown here is derived from an EMBL/GenBank/DDBJ whole genome shotgun (WGS) entry which is preliminary data.</text>
</comment>
<dbReference type="SUPFAM" id="SSF54909">
    <property type="entry name" value="Dimeric alpha+beta barrel"/>
    <property type="match status" value="1"/>
</dbReference>
<dbReference type="EMBL" id="PGVG01000008">
    <property type="protein sequence ID" value="PJG54805.1"/>
    <property type="molecule type" value="Genomic_DNA"/>
</dbReference>
<dbReference type="OrthoDB" id="5294870at2"/>
<dbReference type="AlphaFoldDB" id="A0A2M8RAF1"/>
<dbReference type="NCBIfam" id="TIGR02118">
    <property type="entry name" value="EthD family reductase"/>
    <property type="match status" value="1"/>
</dbReference>
<dbReference type="PANTHER" id="PTHR40260">
    <property type="entry name" value="BLR8190 PROTEIN"/>
    <property type="match status" value="1"/>
</dbReference>
<name>A0A2M8RAF1_9BRAD</name>
<evidence type="ECO:0000313" key="3">
    <source>
        <dbReference type="Proteomes" id="UP000231194"/>
    </source>
</evidence>
<dbReference type="InterPro" id="IPR009799">
    <property type="entry name" value="EthD_dom"/>
</dbReference>
<evidence type="ECO:0000313" key="2">
    <source>
        <dbReference type="EMBL" id="PJG54805.1"/>
    </source>
</evidence>
<evidence type="ECO:0000259" key="1">
    <source>
        <dbReference type="Pfam" id="PF07110"/>
    </source>
</evidence>
<gene>
    <name evidence="2" type="ORF">CVM73_11910</name>
</gene>
<dbReference type="PANTHER" id="PTHR40260:SF2">
    <property type="entry name" value="BLR8190 PROTEIN"/>
    <property type="match status" value="1"/>
</dbReference>